<accession>A0A0A9D129</accession>
<name>A0A0A9D129_ARUDO</name>
<proteinExistence type="predicted"/>
<sequence length="45" mass="4387">MGSLDVSACRAGSETSSGKGLVTTIGSVSVVAAGDRGLETNSGDW</sequence>
<feature type="region of interest" description="Disordered" evidence="1">
    <location>
        <begin position="1"/>
        <end position="20"/>
    </location>
</feature>
<dbReference type="AlphaFoldDB" id="A0A0A9D129"/>
<reference evidence="2" key="2">
    <citation type="journal article" date="2015" name="Data Brief">
        <title>Shoot transcriptome of the giant reed, Arundo donax.</title>
        <authorList>
            <person name="Barrero R.A."/>
            <person name="Guerrero F.D."/>
            <person name="Moolhuijzen P."/>
            <person name="Goolsby J.A."/>
            <person name="Tidwell J."/>
            <person name="Bellgard S.E."/>
            <person name="Bellgard M.I."/>
        </authorList>
    </citation>
    <scope>NUCLEOTIDE SEQUENCE</scope>
    <source>
        <tissue evidence="2">Shoot tissue taken approximately 20 cm above the soil surface</tissue>
    </source>
</reference>
<protein>
    <submittedName>
        <fullName evidence="2">Uncharacterized protein</fullName>
    </submittedName>
</protein>
<evidence type="ECO:0000256" key="1">
    <source>
        <dbReference type="SAM" id="MobiDB-lite"/>
    </source>
</evidence>
<dbReference type="EMBL" id="GBRH01217517">
    <property type="protein sequence ID" value="JAD80378.1"/>
    <property type="molecule type" value="Transcribed_RNA"/>
</dbReference>
<reference evidence="2" key="1">
    <citation type="submission" date="2014-09" db="EMBL/GenBank/DDBJ databases">
        <authorList>
            <person name="Magalhaes I.L.F."/>
            <person name="Oliveira U."/>
            <person name="Santos F.R."/>
            <person name="Vidigal T.H.D.A."/>
            <person name="Brescovit A.D."/>
            <person name="Santos A.J."/>
        </authorList>
    </citation>
    <scope>NUCLEOTIDE SEQUENCE</scope>
    <source>
        <tissue evidence="2">Shoot tissue taken approximately 20 cm above the soil surface</tissue>
    </source>
</reference>
<organism evidence="2">
    <name type="scientific">Arundo donax</name>
    <name type="common">Giant reed</name>
    <name type="synonym">Donax arundinaceus</name>
    <dbReference type="NCBI Taxonomy" id="35708"/>
    <lineage>
        <taxon>Eukaryota</taxon>
        <taxon>Viridiplantae</taxon>
        <taxon>Streptophyta</taxon>
        <taxon>Embryophyta</taxon>
        <taxon>Tracheophyta</taxon>
        <taxon>Spermatophyta</taxon>
        <taxon>Magnoliopsida</taxon>
        <taxon>Liliopsida</taxon>
        <taxon>Poales</taxon>
        <taxon>Poaceae</taxon>
        <taxon>PACMAD clade</taxon>
        <taxon>Arundinoideae</taxon>
        <taxon>Arundineae</taxon>
        <taxon>Arundo</taxon>
    </lineage>
</organism>
<evidence type="ECO:0000313" key="2">
    <source>
        <dbReference type="EMBL" id="JAD80378.1"/>
    </source>
</evidence>